<dbReference type="Proteomes" id="UP000008068">
    <property type="component" value="Unassembled WGS sequence"/>
</dbReference>
<feature type="domain" description="Carboxylesterase type B" evidence="2">
    <location>
        <begin position="19"/>
        <end position="185"/>
    </location>
</feature>
<feature type="signal peptide" evidence="1">
    <location>
        <begin position="1"/>
        <end position="18"/>
    </location>
</feature>
<protein>
    <recommendedName>
        <fullName evidence="2">Carboxylesterase type B domain-containing protein</fullName>
    </recommendedName>
</protein>
<keyword evidence="1" id="KW-0732">Signal</keyword>
<reference evidence="4" key="1">
    <citation type="submission" date="2011-07" db="EMBL/GenBank/DDBJ databases">
        <authorList>
            <consortium name="Caenorhabditis brenneri Sequencing and Analysis Consortium"/>
            <person name="Wilson R.K."/>
        </authorList>
    </citation>
    <scope>NUCLEOTIDE SEQUENCE [LARGE SCALE GENOMIC DNA]</scope>
    <source>
        <strain evidence="4">PB2801</strain>
    </source>
</reference>
<dbReference type="PANTHER" id="PTHR11559">
    <property type="entry name" value="CARBOXYLESTERASE"/>
    <property type="match status" value="1"/>
</dbReference>
<evidence type="ECO:0000256" key="1">
    <source>
        <dbReference type="SAM" id="SignalP"/>
    </source>
</evidence>
<dbReference type="AlphaFoldDB" id="G0NEZ1"/>
<dbReference type="InterPro" id="IPR002018">
    <property type="entry name" value="CarbesteraseB"/>
</dbReference>
<dbReference type="STRING" id="135651.G0NEZ1"/>
<dbReference type="InParanoid" id="G0NEZ1"/>
<dbReference type="HOGENOM" id="CLU_1455639_0_0_1"/>
<accession>G0NEZ1</accession>
<dbReference type="InterPro" id="IPR050309">
    <property type="entry name" value="Type-B_Carboxylest/Lipase"/>
</dbReference>
<name>G0NEZ1_CAEBE</name>
<dbReference type="OrthoDB" id="3200163at2759"/>
<feature type="chain" id="PRO_5003405194" description="Carboxylesterase type B domain-containing protein" evidence="1">
    <location>
        <begin position="19"/>
        <end position="186"/>
    </location>
</feature>
<dbReference type="InterPro" id="IPR029058">
    <property type="entry name" value="AB_hydrolase_fold"/>
</dbReference>
<organism evidence="4">
    <name type="scientific">Caenorhabditis brenneri</name>
    <name type="common">Nematode worm</name>
    <dbReference type="NCBI Taxonomy" id="135651"/>
    <lineage>
        <taxon>Eukaryota</taxon>
        <taxon>Metazoa</taxon>
        <taxon>Ecdysozoa</taxon>
        <taxon>Nematoda</taxon>
        <taxon>Chromadorea</taxon>
        <taxon>Rhabditida</taxon>
        <taxon>Rhabditina</taxon>
        <taxon>Rhabditomorpha</taxon>
        <taxon>Rhabditoidea</taxon>
        <taxon>Rhabditidae</taxon>
        <taxon>Peloderinae</taxon>
        <taxon>Caenorhabditis</taxon>
    </lineage>
</organism>
<dbReference type="eggNOG" id="KOG1516">
    <property type="taxonomic scope" value="Eukaryota"/>
</dbReference>
<gene>
    <name evidence="3" type="ORF">CAEBREN_31548</name>
</gene>
<evidence type="ECO:0000313" key="4">
    <source>
        <dbReference type="Proteomes" id="UP000008068"/>
    </source>
</evidence>
<dbReference type="EMBL" id="GL379874">
    <property type="protein sequence ID" value="EGT59075.1"/>
    <property type="molecule type" value="Genomic_DNA"/>
</dbReference>
<evidence type="ECO:0000259" key="2">
    <source>
        <dbReference type="Pfam" id="PF00135"/>
    </source>
</evidence>
<dbReference type="Pfam" id="PF00135">
    <property type="entry name" value="COesterase"/>
    <property type="match status" value="1"/>
</dbReference>
<evidence type="ECO:0000313" key="3">
    <source>
        <dbReference type="EMBL" id="EGT59075.1"/>
    </source>
</evidence>
<dbReference type="SUPFAM" id="SSF53474">
    <property type="entry name" value="alpha/beta-Hydrolases"/>
    <property type="match status" value="1"/>
</dbReference>
<proteinExistence type="predicted"/>
<dbReference type="Gene3D" id="3.40.50.1820">
    <property type="entry name" value="alpha/beta hydrolase"/>
    <property type="match status" value="1"/>
</dbReference>
<sequence length="186" mass="20658">MHFLFLVLTVLVQHTVLTRVRLSTGTIEGKVLNATYSPLGNQSAIVFFGIPYVQPPLGDLRFRKPRPPIPWDGILETKEYKPACMSNATKTYKNKVGGPISEDCLYLNVFINKYCMKNKNCSVMIAVHGGGFLFESASAFNPEIMINNFVGQDRNIVVVSINYRLGVFGFGQFAGDHGDRNMGLFG</sequence>
<keyword evidence="4" id="KW-1185">Reference proteome</keyword>